<dbReference type="EC" id="2.7.13.3" evidence="3"/>
<evidence type="ECO:0000256" key="1">
    <source>
        <dbReference type="ARBA" id="ARBA00000085"/>
    </source>
</evidence>
<feature type="modified residue" description="4-aspartylphosphate" evidence="17">
    <location>
        <position position="669"/>
    </location>
</feature>
<dbReference type="EMBL" id="JACORU010000012">
    <property type="protein sequence ID" value="MBC5767796.1"/>
    <property type="molecule type" value="Genomic_DNA"/>
</dbReference>
<dbReference type="RefSeq" id="WP_187084276.1">
    <property type="nucleotide sequence ID" value="NZ_JACORU010000012.1"/>
</dbReference>
<dbReference type="SMART" id="SM00387">
    <property type="entry name" value="HATPase_c"/>
    <property type="match status" value="1"/>
</dbReference>
<dbReference type="Pfam" id="PF00512">
    <property type="entry name" value="HisKA"/>
    <property type="match status" value="1"/>
</dbReference>
<keyword evidence="23" id="KW-1185">Reference proteome</keyword>
<organism evidence="22 23">
    <name type="scientific">Ramlibacter albus</name>
    <dbReference type="NCBI Taxonomy" id="2079448"/>
    <lineage>
        <taxon>Bacteria</taxon>
        <taxon>Pseudomonadati</taxon>
        <taxon>Pseudomonadota</taxon>
        <taxon>Betaproteobacteria</taxon>
        <taxon>Burkholderiales</taxon>
        <taxon>Comamonadaceae</taxon>
        <taxon>Ramlibacter</taxon>
    </lineage>
</organism>
<feature type="domain" description="Response regulatory" evidence="20">
    <location>
        <begin position="619"/>
        <end position="734"/>
    </location>
</feature>
<dbReference type="Gene3D" id="3.40.50.2300">
    <property type="match status" value="1"/>
</dbReference>
<comment type="function">
    <text evidence="14">Member of the two-component regulatory system BvgS/BvgA. Phosphorylates BvgA via a four-step phosphorelay in response to environmental signals.</text>
</comment>
<dbReference type="InterPro" id="IPR005467">
    <property type="entry name" value="His_kinase_dom"/>
</dbReference>
<dbReference type="AlphaFoldDB" id="A0A923S4T1"/>
<dbReference type="InterPro" id="IPR036097">
    <property type="entry name" value="HisK_dim/P_sf"/>
</dbReference>
<keyword evidence="11" id="KW-0902">Two-component regulatory system</keyword>
<dbReference type="SUPFAM" id="SSF55874">
    <property type="entry name" value="ATPase domain of HSP90 chaperone/DNA topoisomerase II/histidine kinase"/>
    <property type="match status" value="1"/>
</dbReference>
<evidence type="ECO:0000256" key="6">
    <source>
        <dbReference type="ARBA" id="ARBA00022692"/>
    </source>
</evidence>
<dbReference type="Gene3D" id="1.10.287.130">
    <property type="match status" value="1"/>
</dbReference>
<feature type="transmembrane region" description="Helical" evidence="18">
    <location>
        <begin position="31"/>
        <end position="54"/>
    </location>
</feature>
<dbReference type="SUPFAM" id="SSF47226">
    <property type="entry name" value="Histidine-containing phosphotransfer domain, HPT domain"/>
    <property type="match status" value="1"/>
</dbReference>
<dbReference type="InterPro" id="IPR003594">
    <property type="entry name" value="HATPase_dom"/>
</dbReference>
<evidence type="ECO:0000313" key="22">
    <source>
        <dbReference type="EMBL" id="MBC5767796.1"/>
    </source>
</evidence>
<dbReference type="PRINTS" id="PR00344">
    <property type="entry name" value="BCTRLSENSOR"/>
</dbReference>
<evidence type="ECO:0000256" key="2">
    <source>
        <dbReference type="ARBA" id="ARBA00004651"/>
    </source>
</evidence>
<dbReference type="PANTHER" id="PTHR45339:SF1">
    <property type="entry name" value="HYBRID SIGNAL TRANSDUCTION HISTIDINE KINASE J"/>
    <property type="match status" value="1"/>
</dbReference>
<gene>
    <name evidence="22" type="ORF">H8R02_25250</name>
</gene>
<evidence type="ECO:0000256" key="14">
    <source>
        <dbReference type="ARBA" id="ARBA00058004"/>
    </source>
</evidence>
<dbReference type="InterPro" id="IPR004358">
    <property type="entry name" value="Sig_transdc_His_kin-like_C"/>
</dbReference>
<protein>
    <recommendedName>
        <fullName evidence="15">Virulence sensor protein BvgS</fullName>
        <ecNumber evidence="3">2.7.13.3</ecNumber>
    </recommendedName>
</protein>
<reference evidence="22" key="1">
    <citation type="submission" date="2020-08" db="EMBL/GenBank/DDBJ databases">
        <title>Ramlibacter sp. GTP1 16S ribosomal RNA gene genome sequencing and assembly.</title>
        <authorList>
            <person name="Kang M."/>
        </authorList>
    </citation>
    <scope>NUCLEOTIDE SEQUENCE</scope>
    <source>
        <strain evidence="22">GTP1</strain>
    </source>
</reference>
<evidence type="ECO:0000256" key="4">
    <source>
        <dbReference type="ARBA" id="ARBA00022475"/>
    </source>
</evidence>
<keyword evidence="5 17" id="KW-0597">Phosphoprotein</keyword>
<evidence type="ECO:0000256" key="3">
    <source>
        <dbReference type="ARBA" id="ARBA00012438"/>
    </source>
</evidence>
<dbReference type="Pfam" id="PF01627">
    <property type="entry name" value="Hpt"/>
    <property type="match status" value="1"/>
</dbReference>
<dbReference type="CDD" id="cd16922">
    <property type="entry name" value="HATPase_EvgS-ArcB-TorS-like"/>
    <property type="match status" value="1"/>
</dbReference>
<sequence>MQPPSCMTGASTPTASTAARTLGDPLHSSVLVVYIGAALLAVVLIAAVAAGWLLKEREVVAWSKQLQSLALVVAEEVGVNLSAAQLVLDQVVDSIDDIALADPANYPARVSTREVHKMLEERSAAVPHLDVVTIVDANGKVLNYSRAFPPPQLDVADRDYFLVHRGSPRVGQHLSLSVRSRGTGHWVFYLSRRINGPQKEFLGVATVGISVQSLTDFHGRLGQNLGRDASISLLRDDFVMLARWPNGDAVIGKKSATGSTHQVVQVQGRKEGVILVSGPRLDGSNPSERIAAVRVVDRFPVIVNVTATSDLYLTGWRNAVAVIGALTLLAAAVVGLSTLLLYRLMARREADLERLRELKREAEQASDAKSYFVAAVSHELRTPLNGVLGMADIIADGELSHDQRRNLEILRSSASSLLRTVDDVLDFSKIEAGKLQLRPRDFSLKHLLRDLHDLFSSRASAKGLLFAMKQSEGVPDWVRGDPERVYQILVNFLGNALKFTEKGQVGLYVLPVAAPGAENRVRFSVTDTGVGIPREAQASLFAPFSQVDPGTTRRFGGTGLGLAISRQLADLMGAQIGFESSEGIGSHFWVEIPLSPAEHVPAPDEIVTDDSAPPVPNARALVAEDNATNQLVAARLLKAIGIDDVTIVSSGQEALQRLAAERFDLVLMDCHMPIMDGYQATRRLRQQGLSVPVIAMTANAMADDRQRCLEAGMNDHLAKPVALHTLQEVVYRWLPRVLDARAALTRLEQDEPLYRQVLETALGDIPRQLESLRTAVKEGRVADAVRSVHGLKGAADTAGGTQLAMLCGAMQARLELQGPVAMQARSVDEIAGAVDAFSKAATAWLEGAAATA</sequence>
<dbReference type="Proteomes" id="UP000596827">
    <property type="component" value="Unassembled WGS sequence"/>
</dbReference>
<keyword evidence="9" id="KW-0067">ATP-binding</keyword>
<dbReference type="PROSITE" id="PS50110">
    <property type="entry name" value="RESPONSE_REGULATORY"/>
    <property type="match status" value="1"/>
</dbReference>
<feature type="domain" description="HPt" evidence="21">
    <location>
        <begin position="750"/>
        <end position="844"/>
    </location>
</feature>
<dbReference type="Pfam" id="PF02518">
    <property type="entry name" value="HATPase_c"/>
    <property type="match status" value="1"/>
</dbReference>
<dbReference type="InterPro" id="IPR011006">
    <property type="entry name" value="CheY-like_superfamily"/>
</dbReference>
<keyword evidence="13 18" id="KW-0472">Membrane</keyword>
<evidence type="ECO:0000256" key="17">
    <source>
        <dbReference type="PROSITE-ProRule" id="PRU00169"/>
    </source>
</evidence>
<evidence type="ECO:0000256" key="13">
    <source>
        <dbReference type="ARBA" id="ARBA00023136"/>
    </source>
</evidence>
<dbReference type="InterPro" id="IPR001789">
    <property type="entry name" value="Sig_transdc_resp-reg_receiver"/>
</dbReference>
<keyword evidence="7" id="KW-0732">Signal</keyword>
<dbReference type="SUPFAM" id="SSF47384">
    <property type="entry name" value="Homodimeric domain of signal transducing histidine kinase"/>
    <property type="match status" value="1"/>
</dbReference>
<dbReference type="CDD" id="cd17546">
    <property type="entry name" value="REC_hyHK_CKI1_RcsC-like"/>
    <property type="match status" value="1"/>
</dbReference>
<dbReference type="SMART" id="SM00448">
    <property type="entry name" value="REC"/>
    <property type="match status" value="1"/>
</dbReference>
<evidence type="ECO:0000256" key="15">
    <source>
        <dbReference type="ARBA" id="ARBA00070152"/>
    </source>
</evidence>
<dbReference type="InterPro" id="IPR008207">
    <property type="entry name" value="Sig_transdc_His_kin_Hpt_dom"/>
</dbReference>
<keyword evidence="12" id="KW-0843">Virulence</keyword>
<dbReference type="SUPFAM" id="SSF52172">
    <property type="entry name" value="CheY-like"/>
    <property type="match status" value="1"/>
</dbReference>
<dbReference type="CDD" id="cd12915">
    <property type="entry name" value="PDC2_DGC_like"/>
    <property type="match status" value="1"/>
</dbReference>
<keyword evidence="6 18" id="KW-0812">Transmembrane</keyword>
<comment type="catalytic activity">
    <reaction evidence="1">
        <text>ATP + protein L-histidine = ADP + protein N-phospho-L-histidine.</text>
        <dbReference type="EC" id="2.7.13.3"/>
    </reaction>
</comment>
<evidence type="ECO:0000256" key="18">
    <source>
        <dbReference type="SAM" id="Phobius"/>
    </source>
</evidence>
<accession>A0A923S4T1</accession>
<dbReference type="FunFam" id="3.30.565.10:FF:000010">
    <property type="entry name" value="Sensor histidine kinase RcsC"/>
    <property type="match status" value="1"/>
</dbReference>
<dbReference type="Gene3D" id="3.30.450.20">
    <property type="entry name" value="PAS domain"/>
    <property type="match status" value="2"/>
</dbReference>
<feature type="transmembrane region" description="Helical" evidence="18">
    <location>
        <begin position="319"/>
        <end position="342"/>
    </location>
</feature>
<dbReference type="PROSITE" id="PS50894">
    <property type="entry name" value="HPT"/>
    <property type="match status" value="1"/>
</dbReference>
<keyword evidence="8" id="KW-0547">Nucleotide-binding</keyword>
<dbReference type="Gene3D" id="1.20.120.160">
    <property type="entry name" value="HPT domain"/>
    <property type="match status" value="1"/>
</dbReference>
<evidence type="ECO:0000259" key="20">
    <source>
        <dbReference type="PROSITE" id="PS50110"/>
    </source>
</evidence>
<evidence type="ECO:0000256" key="10">
    <source>
        <dbReference type="ARBA" id="ARBA00022989"/>
    </source>
</evidence>
<evidence type="ECO:0000259" key="19">
    <source>
        <dbReference type="PROSITE" id="PS50109"/>
    </source>
</evidence>
<evidence type="ECO:0000256" key="7">
    <source>
        <dbReference type="ARBA" id="ARBA00022729"/>
    </source>
</evidence>
<dbReference type="PROSITE" id="PS50109">
    <property type="entry name" value="HIS_KIN"/>
    <property type="match status" value="1"/>
</dbReference>
<dbReference type="InterPro" id="IPR003661">
    <property type="entry name" value="HisK_dim/P_dom"/>
</dbReference>
<dbReference type="Gene3D" id="3.30.565.10">
    <property type="entry name" value="Histidine kinase-like ATPase, C-terminal domain"/>
    <property type="match status" value="1"/>
</dbReference>
<comment type="caution">
    <text evidence="22">The sequence shown here is derived from an EMBL/GenBank/DDBJ whole genome shotgun (WGS) entry which is preliminary data.</text>
</comment>
<evidence type="ECO:0000256" key="9">
    <source>
        <dbReference type="ARBA" id="ARBA00022840"/>
    </source>
</evidence>
<keyword evidence="4" id="KW-1003">Cell membrane</keyword>
<name>A0A923S4T1_9BURK</name>
<feature type="domain" description="Histidine kinase" evidence="19">
    <location>
        <begin position="375"/>
        <end position="596"/>
    </location>
</feature>
<evidence type="ECO:0000256" key="11">
    <source>
        <dbReference type="ARBA" id="ARBA00023012"/>
    </source>
</evidence>
<evidence type="ECO:0000256" key="16">
    <source>
        <dbReference type="PROSITE-ProRule" id="PRU00110"/>
    </source>
</evidence>
<dbReference type="InterPro" id="IPR036890">
    <property type="entry name" value="HATPase_C_sf"/>
</dbReference>
<keyword evidence="10 18" id="KW-1133">Transmembrane helix</keyword>
<dbReference type="CDD" id="cd00082">
    <property type="entry name" value="HisKA"/>
    <property type="match status" value="1"/>
</dbReference>
<dbReference type="PANTHER" id="PTHR45339">
    <property type="entry name" value="HYBRID SIGNAL TRANSDUCTION HISTIDINE KINASE J"/>
    <property type="match status" value="1"/>
</dbReference>
<evidence type="ECO:0000256" key="8">
    <source>
        <dbReference type="ARBA" id="ARBA00022741"/>
    </source>
</evidence>
<evidence type="ECO:0000256" key="5">
    <source>
        <dbReference type="ARBA" id="ARBA00022553"/>
    </source>
</evidence>
<evidence type="ECO:0000259" key="21">
    <source>
        <dbReference type="PROSITE" id="PS50894"/>
    </source>
</evidence>
<dbReference type="InterPro" id="IPR036641">
    <property type="entry name" value="HPT_dom_sf"/>
</dbReference>
<dbReference type="Pfam" id="PF00072">
    <property type="entry name" value="Response_reg"/>
    <property type="match status" value="1"/>
</dbReference>
<dbReference type="GO" id="GO:0005886">
    <property type="term" value="C:plasma membrane"/>
    <property type="evidence" value="ECO:0007669"/>
    <property type="project" value="UniProtKB-SubCell"/>
</dbReference>
<dbReference type="CDD" id="cd12914">
    <property type="entry name" value="PDC1_DGC_like"/>
    <property type="match status" value="1"/>
</dbReference>
<comment type="subcellular location">
    <subcellularLocation>
        <location evidence="2">Cell membrane</location>
        <topology evidence="2">Multi-pass membrane protein</topology>
    </subcellularLocation>
</comment>
<evidence type="ECO:0000313" key="23">
    <source>
        <dbReference type="Proteomes" id="UP000596827"/>
    </source>
</evidence>
<dbReference type="SMART" id="SM00388">
    <property type="entry name" value="HisKA"/>
    <property type="match status" value="1"/>
</dbReference>
<dbReference type="GO" id="GO:0000155">
    <property type="term" value="F:phosphorelay sensor kinase activity"/>
    <property type="evidence" value="ECO:0007669"/>
    <property type="project" value="InterPro"/>
</dbReference>
<evidence type="ECO:0000256" key="12">
    <source>
        <dbReference type="ARBA" id="ARBA00023026"/>
    </source>
</evidence>
<dbReference type="GO" id="GO:0005524">
    <property type="term" value="F:ATP binding"/>
    <property type="evidence" value="ECO:0007669"/>
    <property type="project" value="UniProtKB-KW"/>
</dbReference>
<feature type="modified residue" description="Phosphohistidine" evidence="16">
    <location>
        <position position="789"/>
    </location>
</feature>
<proteinExistence type="predicted"/>